<keyword evidence="1" id="KW-0456">Lyase</keyword>
<protein>
    <submittedName>
        <fullName evidence="1">Alkylmercury lyase</fullName>
    </submittedName>
</protein>
<keyword evidence="2" id="KW-1185">Reference proteome</keyword>
<evidence type="ECO:0000313" key="2">
    <source>
        <dbReference type="Proteomes" id="UP000442707"/>
    </source>
</evidence>
<dbReference type="GO" id="GO:0018836">
    <property type="term" value="F:alkylmercury lyase activity"/>
    <property type="evidence" value="ECO:0007669"/>
    <property type="project" value="InterPro"/>
</dbReference>
<dbReference type="EMBL" id="VZRB01000012">
    <property type="protein sequence ID" value="KAB1145418.1"/>
    <property type="molecule type" value="Genomic_DNA"/>
</dbReference>
<accession>A0A6H9UZR6</accession>
<dbReference type="InterPro" id="IPR053717">
    <property type="entry name" value="MerB_lyase_sf"/>
</dbReference>
<dbReference type="Pfam" id="PF03243">
    <property type="entry name" value="MerB"/>
    <property type="match status" value="1"/>
</dbReference>
<proteinExistence type="predicted"/>
<organism evidence="1 2">
    <name type="scientific">Streptomyces luteolifulvus</name>
    <dbReference type="NCBI Taxonomy" id="2615112"/>
    <lineage>
        <taxon>Bacteria</taxon>
        <taxon>Bacillati</taxon>
        <taxon>Actinomycetota</taxon>
        <taxon>Actinomycetes</taxon>
        <taxon>Kitasatosporales</taxon>
        <taxon>Streptomycetaceae</taxon>
        <taxon>Streptomyces</taxon>
    </lineage>
</organism>
<dbReference type="Proteomes" id="UP000442707">
    <property type="component" value="Unassembled WGS sequence"/>
</dbReference>
<reference evidence="1 2" key="1">
    <citation type="submission" date="2019-09" db="EMBL/GenBank/DDBJ databases">
        <title>Screening of Novel Bioactive Compounds from Soil-Associated.</title>
        <authorList>
            <person name="Zhao S."/>
        </authorList>
    </citation>
    <scope>NUCLEOTIDE SEQUENCE [LARGE SCALE GENOMIC DNA]</scope>
    <source>
        <strain evidence="1 2">HIT-DPA4</strain>
    </source>
</reference>
<dbReference type="InterPro" id="IPR004927">
    <property type="entry name" value="MerB"/>
</dbReference>
<comment type="caution">
    <text evidence="1">The sequence shown here is derived from an EMBL/GenBank/DDBJ whole genome shotgun (WGS) entry which is preliminary data.</text>
</comment>
<dbReference type="SUPFAM" id="SSF160387">
    <property type="entry name" value="NosL/MerB-like"/>
    <property type="match status" value="1"/>
</dbReference>
<dbReference type="AlphaFoldDB" id="A0A6H9UZR6"/>
<dbReference type="Gene3D" id="3.30.450.410">
    <property type="match status" value="1"/>
</dbReference>
<sequence length="326" mass="33932">MRISVLTVPDCPNAPVVEERLAQALDGREADVERVDVGDPEQAARLGMTGSPTVLIDGADPFGLPGAHGSLSCRLYRGPDGRAEGAPSVVDLRRALDAVDFTGNCDCSPPDAADRGGRGRLAPVAGGLRAVQQVVLRHFASTGHAPVTEELEAEAAAHGRTAADIVADLAAGDFLVLDDHEGIRAAYPFSDVPTAHRVRIATGVEVWAMCAIDALGIPDMLGTDAVITSADPVIGDTITVDSADGHMSWQPSTAVVYVGQRSCTGPAADVACGALNFFTSRRTACAWARQNPDYTGKVVDQSNAEALGRSVFGSLLAAAEPREGRR</sequence>
<dbReference type="Gene3D" id="3.40.30.10">
    <property type="entry name" value="Glutaredoxin"/>
    <property type="match status" value="1"/>
</dbReference>
<gene>
    <name evidence="1" type="ORF">F7R91_18995</name>
</gene>
<name>A0A6H9UZR6_9ACTN</name>
<evidence type="ECO:0000313" key="1">
    <source>
        <dbReference type="EMBL" id="KAB1145418.1"/>
    </source>
</evidence>